<dbReference type="EMBL" id="UGSP01000001">
    <property type="protein sequence ID" value="SUB23864.1"/>
    <property type="molecule type" value="Genomic_DNA"/>
</dbReference>
<evidence type="ECO:0000313" key="5">
    <source>
        <dbReference type="Proteomes" id="UP000255098"/>
    </source>
</evidence>
<keyword evidence="2 4" id="KW-0808">Transferase</keyword>
<keyword evidence="5" id="KW-1185">Reference proteome</keyword>
<dbReference type="PANTHER" id="PTHR22916:SF51">
    <property type="entry name" value="GLYCOSYLTRANSFERASE EPSH-RELATED"/>
    <property type="match status" value="1"/>
</dbReference>
<protein>
    <submittedName>
        <fullName evidence="4">Glycosyl transferase, family 2 protein</fullName>
        <ecNumber evidence="4">2.4.1.-</ecNumber>
    </submittedName>
</protein>
<proteinExistence type="predicted"/>
<dbReference type="InterPro" id="IPR029044">
    <property type="entry name" value="Nucleotide-diphossugar_trans"/>
</dbReference>
<keyword evidence="1 4" id="KW-0328">Glycosyltransferase</keyword>
<evidence type="ECO:0000256" key="1">
    <source>
        <dbReference type="ARBA" id="ARBA00022676"/>
    </source>
</evidence>
<dbReference type="CDD" id="cd00761">
    <property type="entry name" value="Glyco_tranf_GTA_type"/>
    <property type="match status" value="1"/>
</dbReference>
<evidence type="ECO:0000313" key="4">
    <source>
        <dbReference type="EMBL" id="SUB23864.1"/>
    </source>
</evidence>
<dbReference type="RefSeq" id="WP_115249154.1">
    <property type="nucleotide sequence ID" value="NZ_UGSP01000001.1"/>
</dbReference>
<reference evidence="4 5" key="1">
    <citation type="submission" date="2018-06" db="EMBL/GenBank/DDBJ databases">
        <authorList>
            <consortium name="Pathogen Informatics"/>
            <person name="Doyle S."/>
        </authorList>
    </citation>
    <scope>NUCLEOTIDE SEQUENCE [LARGE SCALE GENOMIC DNA]</scope>
    <source>
        <strain evidence="5">NCTC 11297</strain>
    </source>
</reference>
<dbReference type="Gene3D" id="3.90.550.10">
    <property type="entry name" value="Spore Coat Polysaccharide Biosynthesis Protein SpsA, Chain A"/>
    <property type="match status" value="1"/>
</dbReference>
<dbReference type="AlphaFoldDB" id="A0A379AQK2"/>
<evidence type="ECO:0000256" key="2">
    <source>
        <dbReference type="ARBA" id="ARBA00022679"/>
    </source>
</evidence>
<dbReference type="GeneID" id="300133095"/>
<feature type="domain" description="Glycosyltransferase 2-like" evidence="3">
    <location>
        <begin position="8"/>
        <end position="143"/>
    </location>
</feature>
<dbReference type="SUPFAM" id="SSF53448">
    <property type="entry name" value="Nucleotide-diphospho-sugar transferases"/>
    <property type="match status" value="1"/>
</dbReference>
<dbReference type="InterPro" id="IPR001173">
    <property type="entry name" value="Glyco_trans_2-like"/>
</dbReference>
<dbReference type="GO" id="GO:0016758">
    <property type="term" value="F:hexosyltransferase activity"/>
    <property type="evidence" value="ECO:0007669"/>
    <property type="project" value="UniProtKB-ARBA"/>
</dbReference>
<dbReference type="PANTHER" id="PTHR22916">
    <property type="entry name" value="GLYCOSYLTRANSFERASE"/>
    <property type="match status" value="1"/>
</dbReference>
<sequence length="319" mass="37476">MNNYPIFSIIVPVYNVERYLNECLDSIISQSFTNYELLIIDDGSTDKSGHICDTYSIYKNVKVFHKDNGGLSTARNYGIKKAIGEYILFIDSDDFWNDKFFLEKVNAKIEQFNPDLVIFGYEKLYEDGTTRKYIPRMNEDRTYDIVSVLKKDDFKICAWDKIVKRELIINNDMIFHQGVIGEDMEWCAKLYSFANKAFIFKNCPYMYRQRPGSITKVISKKNVTDVMNNFKKCLNLESSLSKSKRVVYKKFLARNFFIFIVTYSLIENDKKNIYSSFITQNFHILYSGGLREKIILLSLKLFGIYNTKKLLKQLKNLIK</sequence>
<name>A0A379AQK2_AVIAV</name>
<evidence type="ECO:0000259" key="3">
    <source>
        <dbReference type="Pfam" id="PF00535"/>
    </source>
</evidence>
<dbReference type="EC" id="2.4.1.-" evidence="4"/>
<accession>A0A379AQK2</accession>
<dbReference type="Pfam" id="PF00535">
    <property type="entry name" value="Glycos_transf_2"/>
    <property type="match status" value="1"/>
</dbReference>
<dbReference type="Proteomes" id="UP000255098">
    <property type="component" value="Unassembled WGS sequence"/>
</dbReference>
<gene>
    <name evidence="4" type="ORF">NCTC11297_00879</name>
</gene>
<organism evidence="4 5">
    <name type="scientific">Avibacterium avium</name>
    <name type="common">Pasteurella avium</name>
    <dbReference type="NCBI Taxonomy" id="751"/>
    <lineage>
        <taxon>Bacteria</taxon>
        <taxon>Pseudomonadati</taxon>
        <taxon>Pseudomonadota</taxon>
        <taxon>Gammaproteobacteria</taxon>
        <taxon>Pasteurellales</taxon>
        <taxon>Pasteurellaceae</taxon>
        <taxon>Avibacterium</taxon>
    </lineage>
</organism>